<gene>
    <name evidence="8" type="ORF">LANO_0D10286G</name>
</gene>
<feature type="transmembrane region" description="Helical" evidence="7">
    <location>
        <begin position="499"/>
        <end position="519"/>
    </location>
</feature>
<dbReference type="Proteomes" id="UP000189911">
    <property type="component" value="Chromosome D"/>
</dbReference>
<dbReference type="InterPro" id="IPR029058">
    <property type="entry name" value="AB_hydrolase_fold"/>
</dbReference>
<comment type="similarity">
    <text evidence="2">Belongs to the TMCO4 family.</text>
</comment>
<evidence type="ECO:0000313" key="8">
    <source>
        <dbReference type="EMBL" id="SCU90926.1"/>
    </source>
</evidence>
<proteinExistence type="inferred from homology"/>
<dbReference type="InterPro" id="IPR007941">
    <property type="entry name" value="DUF726"/>
</dbReference>
<sequence>MGDESDNDFETGLRELNITKRVRRDEISADKAPELDVALMIGKPGKPKESRNIEANTKGEQSKDEGLPPKPDKGLQSPVEIGEISSNSRNIELHDDPGSSSDSDSSHEWSAVPAIASYDIYSKSGELALAAQNEPPSRGPLGGSAGASSDRINIQKRVSTFGYTKIADEEQAQRSHATNQRTDFLFNHKALNESVRSLDGAGPSTESFDEYEDAAEPGSELSPGAQLSFTKTLLSDREKLAYVGSISVLANELCTHLALTCLCTNVTGRKKLAQKLQQLQKDMGLWKSSLLSKLYEHLEISPEEVGMIENLTSHGVELKDLCKCLKVAQVVENPWEKKDIGDTNPELQESDVKNPPPTNIVHPKDLQTQSELKIDVAWTIVCDLFLLLLSDNRYDARSRTLFIKFAEVLNISQTEICEFERRIIDALDMEQSTEEQVWNETEHMKARRKKNKRRKLYYVGLATIGGSLVLGLSGGLLAPVIGAGIAAGLSTAGITGATGFLTGVGGTAFVAATSTAIGAKIGTEAMSKRMGSVRTFEFSPLHNNRRVNLIISVSGWMTGNEDDVRLPFSTVDPVEGDLYSLHWEPEMLKSTGQTINILASEIFATTVQQILGATILTAFMSAVQMPMMLSKLGYLIDNPWNVSLDRARAAGLILADTLISQNLGQRPITLMGFSLGARVIYSCLVELCKRKAAGIVENVYIFGSPIVYNREELVMVRSVVSGRFVSGYSDKDWVLCYLFRATGGGFKSVIGISEINGIEGIENLNCTELVEGHMAYRKNMPKLLKKLGISVLSEEFVDIEEAADPEQVHRQRRLEHDMDKVQKKMISKKKRNSWVPHWMKPKKAKWQEMYEESALTHESEAQDVSLDKDFGVDEDKTEKTDEAITNTSALMKELNKLKKEAAVKNEKEARTSGEVSKSQDNVTSEATDDTSGQPTAMTRSFPLLDAGMVVLPEDEVSYNKRSHGPVNFAFSDDF</sequence>
<feature type="region of interest" description="Disordered" evidence="6">
    <location>
        <begin position="38"/>
        <end position="109"/>
    </location>
</feature>
<organism evidence="8 9">
    <name type="scientific">Lachancea nothofagi CBS 11611</name>
    <dbReference type="NCBI Taxonomy" id="1266666"/>
    <lineage>
        <taxon>Eukaryota</taxon>
        <taxon>Fungi</taxon>
        <taxon>Dikarya</taxon>
        <taxon>Ascomycota</taxon>
        <taxon>Saccharomycotina</taxon>
        <taxon>Saccharomycetes</taxon>
        <taxon>Saccharomycetales</taxon>
        <taxon>Saccharomycetaceae</taxon>
        <taxon>Lachancea</taxon>
    </lineage>
</organism>
<keyword evidence="4 7" id="KW-1133">Transmembrane helix</keyword>
<keyword evidence="5 7" id="KW-0472">Membrane</keyword>
<evidence type="ECO:0000256" key="5">
    <source>
        <dbReference type="ARBA" id="ARBA00023136"/>
    </source>
</evidence>
<keyword evidence="3 7" id="KW-0812">Transmembrane</keyword>
<feature type="region of interest" description="Disordered" evidence="6">
    <location>
        <begin position="901"/>
        <end position="940"/>
    </location>
</feature>
<evidence type="ECO:0000256" key="2">
    <source>
        <dbReference type="ARBA" id="ARBA00009824"/>
    </source>
</evidence>
<feature type="region of interest" description="Disordered" evidence="6">
    <location>
        <begin position="338"/>
        <end position="363"/>
    </location>
</feature>
<dbReference type="Pfam" id="PF05277">
    <property type="entry name" value="DUF726"/>
    <property type="match status" value="1"/>
</dbReference>
<accession>A0A1G4JKT9</accession>
<dbReference type="GO" id="GO:0016020">
    <property type="term" value="C:membrane"/>
    <property type="evidence" value="ECO:0007669"/>
    <property type="project" value="UniProtKB-SubCell"/>
</dbReference>
<reference evidence="9" key="1">
    <citation type="submission" date="2016-03" db="EMBL/GenBank/DDBJ databases">
        <authorList>
            <person name="Devillers Hugo."/>
        </authorList>
    </citation>
    <scope>NUCLEOTIDE SEQUENCE [LARGE SCALE GENOMIC DNA]</scope>
</reference>
<evidence type="ECO:0000256" key="6">
    <source>
        <dbReference type="SAM" id="MobiDB-lite"/>
    </source>
</evidence>
<dbReference type="AlphaFoldDB" id="A0A1G4JKT9"/>
<dbReference type="PANTHER" id="PTHR17920:SF3">
    <property type="entry name" value="TRANSMEMBRANE AND COILED-COIL DOMAIN-CONTAINING PROTEIN 4"/>
    <property type="match status" value="1"/>
</dbReference>
<protein>
    <submittedName>
        <fullName evidence="8">LANO_0D10286g1_1</fullName>
    </submittedName>
</protein>
<feature type="compositionally biased region" description="Basic and acidic residues" evidence="6">
    <location>
        <begin position="60"/>
        <end position="73"/>
    </location>
</feature>
<evidence type="ECO:0000313" key="9">
    <source>
        <dbReference type="Proteomes" id="UP000189911"/>
    </source>
</evidence>
<dbReference type="OrthoDB" id="277931at2759"/>
<feature type="transmembrane region" description="Helical" evidence="7">
    <location>
        <begin position="456"/>
        <end position="487"/>
    </location>
</feature>
<dbReference type="PANTHER" id="PTHR17920">
    <property type="entry name" value="TRANSMEMBRANE AND COILED-COIL DOMAIN-CONTAINING PROTEIN 4 TMCO4"/>
    <property type="match status" value="1"/>
</dbReference>
<comment type="subcellular location">
    <subcellularLocation>
        <location evidence="1">Membrane</location>
        <topology evidence="1">Multi-pass membrane protein</topology>
    </subcellularLocation>
</comment>
<name>A0A1G4JKT9_9SACH</name>
<keyword evidence="9" id="KW-1185">Reference proteome</keyword>
<evidence type="ECO:0000256" key="7">
    <source>
        <dbReference type="SAM" id="Phobius"/>
    </source>
</evidence>
<feature type="region of interest" description="Disordered" evidence="6">
    <location>
        <begin position="196"/>
        <end position="222"/>
    </location>
</feature>
<evidence type="ECO:0000256" key="3">
    <source>
        <dbReference type="ARBA" id="ARBA00022692"/>
    </source>
</evidence>
<dbReference type="SUPFAM" id="SSF53474">
    <property type="entry name" value="alpha/beta-Hydrolases"/>
    <property type="match status" value="1"/>
</dbReference>
<dbReference type="EMBL" id="LT598448">
    <property type="protein sequence ID" value="SCU90926.1"/>
    <property type="molecule type" value="Genomic_DNA"/>
</dbReference>
<feature type="compositionally biased region" description="Basic and acidic residues" evidence="6">
    <location>
        <begin position="901"/>
        <end position="911"/>
    </location>
</feature>
<evidence type="ECO:0000256" key="1">
    <source>
        <dbReference type="ARBA" id="ARBA00004141"/>
    </source>
</evidence>
<evidence type="ECO:0000256" key="4">
    <source>
        <dbReference type="ARBA" id="ARBA00022989"/>
    </source>
</evidence>
<feature type="compositionally biased region" description="Polar residues" evidence="6">
    <location>
        <begin position="913"/>
        <end position="938"/>
    </location>
</feature>